<dbReference type="OrthoDB" id="5976030at2759"/>
<feature type="region of interest" description="Disordered" evidence="1">
    <location>
        <begin position="374"/>
        <end position="414"/>
    </location>
</feature>
<feature type="region of interest" description="Disordered" evidence="1">
    <location>
        <begin position="558"/>
        <end position="594"/>
    </location>
</feature>
<reference evidence="5" key="1">
    <citation type="submission" date="2025-08" db="UniProtKB">
        <authorList>
            <consortium name="RefSeq"/>
        </authorList>
    </citation>
    <scope>IDENTIFICATION</scope>
    <source>
        <tissue evidence="5">Tentacle</tissue>
    </source>
</reference>
<keyword evidence="2" id="KW-1133">Transmembrane helix</keyword>
<sequence length="757" mass="83716">MAMVRKHCFVIMLLLLEVGVLSNGQTIQPKYTSTSPNDNANSANNAIRNSVVSTLTRATTSTKEPSTKSVLPVTGKVKTKMSLLAQKLELKDGTSINRTAASTSADSRGDDDGLPLWAYILIGVVGVLLLTVLVCLVYTKFIKWKDHGTYMVWDDAELETSPAFTRESEFLLETSIGGQEMVSPELQLYEIPLDSVAHPRIAYIGSKRVAPKRMDEKARKKDGVYNVPSLTRYKKRDTVYNSVTDTCMTSVMSEGTLDGNGSMSRNTLATVMLSNGGLDKYGSTSHHFDIATAKGVPRDKSFSMDSRTRSVSNLIQSRPLPAVPINKRFSKSLDKLRFFNTLPVMKPMSHHKLPLPDPPLYANMVRSASYGSNLQRTINNNNSMDPPQLCSRKSSLDLQSKTSPQKSTLSGHRKSKSLDTLVLLKEIDWNAINVDVYHSYESVHETKNINDEYASVSDSQPNSPTAYYSDNLSQKSPTKSNIPTPPGNNNDLESIYASLSQEDLHNTAIQNVNEVNDISYDSSTMSSLSSETTSPYATVRISQIPGLNYDHDKHEQIYSTKSPENSGGSLDTPENSGSSVSEIKPTPNSARSSTHTYLELFPGDTNRDSIISETSSGYARPVAVIKDIETINKKEKDKKTSERISLSNVPIPIETAVTFDEEKNGDPYRTDAGESEAYDNPVKVSDDESQRVSELKDIPKENETSETEGRIQENPSSIKGQTSLTQYEFVEEKGEKFHVNEWPSRVRSSSEHSECEI</sequence>
<feature type="compositionally biased region" description="Basic and acidic residues" evidence="1">
    <location>
        <begin position="684"/>
        <end position="711"/>
    </location>
</feature>
<evidence type="ECO:0000313" key="5">
    <source>
        <dbReference type="RefSeq" id="XP_031558634.1"/>
    </source>
</evidence>
<accession>A0A6P8HQI1</accession>
<feature type="region of interest" description="Disordered" evidence="1">
    <location>
        <begin position="452"/>
        <end position="492"/>
    </location>
</feature>
<feature type="transmembrane region" description="Helical" evidence="2">
    <location>
        <begin position="116"/>
        <end position="138"/>
    </location>
</feature>
<feature type="chain" id="PRO_5028215350" evidence="3">
    <location>
        <begin position="25"/>
        <end position="757"/>
    </location>
</feature>
<feature type="signal peptide" evidence="3">
    <location>
        <begin position="1"/>
        <end position="24"/>
    </location>
</feature>
<proteinExistence type="predicted"/>
<keyword evidence="4" id="KW-1185">Reference proteome</keyword>
<dbReference type="RefSeq" id="XP_031558634.1">
    <property type="nucleotide sequence ID" value="XM_031702774.1"/>
</dbReference>
<protein>
    <submittedName>
        <fullName evidence="5">Uncharacterized protein LOC116295063</fullName>
    </submittedName>
</protein>
<dbReference type="KEGG" id="aten:116295063"/>
<organism evidence="4 5">
    <name type="scientific">Actinia tenebrosa</name>
    <name type="common">Australian red waratah sea anemone</name>
    <dbReference type="NCBI Taxonomy" id="6105"/>
    <lineage>
        <taxon>Eukaryota</taxon>
        <taxon>Metazoa</taxon>
        <taxon>Cnidaria</taxon>
        <taxon>Anthozoa</taxon>
        <taxon>Hexacorallia</taxon>
        <taxon>Actiniaria</taxon>
        <taxon>Actiniidae</taxon>
        <taxon>Actinia</taxon>
    </lineage>
</organism>
<dbReference type="Proteomes" id="UP000515163">
    <property type="component" value="Unplaced"/>
</dbReference>
<feature type="compositionally biased region" description="Basic and acidic residues" evidence="1">
    <location>
        <begin position="660"/>
        <end position="672"/>
    </location>
</feature>
<keyword evidence="3" id="KW-0732">Signal</keyword>
<dbReference type="InParanoid" id="A0A6P8HQI1"/>
<gene>
    <name evidence="5" type="primary">LOC116295063</name>
</gene>
<dbReference type="AlphaFoldDB" id="A0A6P8HQI1"/>
<dbReference type="GeneID" id="116295063"/>
<evidence type="ECO:0000256" key="1">
    <source>
        <dbReference type="SAM" id="MobiDB-lite"/>
    </source>
</evidence>
<feature type="compositionally biased region" description="Polar residues" evidence="1">
    <location>
        <begin position="374"/>
        <end position="410"/>
    </location>
</feature>
<keyword evidence="2" id="KW-0812">Transmembrane</keyword>
<keyword evidence="2" id="KW-0472">Membrane</keyword>
<feature type="compositionally biased region" description="Polar residues" evidence="1">
    <location>
        <begin position="456"/>
        <end position="492"/>
    </location>
</feature>
<name>A0A6P8HQI1_ACTTE</name>
<feature type="compositionally biased region" description="Polar residues" evidence="1">
    <location>
        <begin position="713"/>
        <end position="723"/>
    </location>
</feature>
<feature type="region of interest" description="Disordered" evidence="1">
    <location>
        <begin position="657"/>
        <end position="723"/>
    </location>
</feature>
<evidence type="ECO:0000256" key="3">
    <source>
        <dbReference type="SAM" id="SignalP"/>
    </source>
</evidence>
<evidence type="ECO:0000313" key="4">
    <source>
        <dbReference type="Proteomes" id="UP000515163"/>
    </source>
</evidence>
<evidence type="ECO:0000256" key="2">
    <source>
        <dbReference type="SAM" id="Phobius"/>
    </source>
</evidence>